<keyword evidence="9" id="KW-1185">Reference proteome</keyword>
<dbReference type="SMART" id="SM00185">
    <property type="entry name" value="ARM"/>
    <property type="match status" value="5"/>
</dbReference>
<dbReference type="InterPro" id="IPR003961">
    <property type="entry name" value="FN3_dom"/>
</dbReference>
<dbReference type="InterPro" id="IPR028435">
    <property type="entry name" value="Plakophilin/d_Catenin"/>
</dbReference>
<dbReference type="GO" id="GO:0005737">
    <property type="term" value="C:cytoplasm"/>
    <property type="evidence" value="ECO:0007669"/>
    <property type="project" value="TreeGrafter"/>
</dbReference>
<feature type="compositionally biased region" description="Polar residues" evidence="7">
    <location>
        <begin position="110"/>
        <end position="122"/>
    </location>
</feature>
<keyword evidence="4" id="KW-0130">Cell adhesion</keyword>
<evidence type="ECO:0000256" key="6">
    <source>
        <dbReference type="PROSITE-ProRule" id="PRU00259"/>
    </source>
</evidence>
<name>A0A915E7U3_9BILA</name>
<dbReference type="PROSITE" id="PS50853">
    <property type="entry name" value="FN3"/>
    <property type="match status" value="3"/>
</dbReference>
<evidence type="ECO:0000256" key="5">
    <source>
        <dbReference type="ARBA" id="ARBA00022949"/>
    </source>
</evidence>
<dbReference type="InterPro" id="IPR000225">
    <property type="entry name" value="Armadillo"/>
</dbReference>
<dbReference type="Proteomes" id="UP000887574">
    <property type="component" value="Unplaced"/>
</dbReference>
<evidence type="ECO:0000256" key="3">
    <source>
        <dbReference type="ARBA" id="ARBA00022737"/>
    </source>
</evidence>
<feature type="compositionally biased region" description="Low complexity" evidence="7">
    <location>
        <begin position="95"/>
        <end position="109"/>
    </location>
</feature>
<keyword evidence="3" id="KW-0677">Repeat</keyword>
<dbReference type="WBParaSite" id="jg3757">
    <property type="protein sequence ID" value="jg3757"/>
    <property type="gene ID" value="jg3757"/>
</dbReference>
<dbReference type="PANTHER" id="PTHR10372:SF27">
    <property type="entry name" value="ADHERENS JUNCTION PROTEIN P120"/>
    <property type="match status" value="1"/>
</dbReference>
<evidence type="ECO:0000256" key="7">
    <source>
        <dbReference type="SAM" id="MobiDB-lite"/>
    </source>
</evidence>
<dbReference type="InterPro" id="IPR016024">
    <property type="entry name" value="ARM-type_fold"/>
</dbReference>
<feature type="region of interest" description="Disordered" evidence="7">
    <location>
        <begin position="316"/>
        <end position="338"/>
    </location>
</feature>
<dbReference type="Gene3D" id="2.60.40.10">
    <property type="entry name" value="Immunoglobulins"/>
    <property type="match status" value="4"/>
</dbReference>
<evidence type="ECO:0000256" key="4">
    <source>
        <dbReference type="ARBA" id="ARBA00022889"/>
    </source>
</evidence>
<feature type="repeat" description="ARM" evidence="6">
    <location>
        <begin position="941"/>
        <end position="987"/>
    </location>
</feature>
<dbReference type="Gene3D" id="1.25.10.10">
    <property type="entry name" value="Leucine-rich Repeat Variant"/>
    <property type="match status" value="1"/>
</dbReference>
<dbReference type="GO" id="GO:0005886">
    <property type="term" value="C:plasma membrane"/>
    <property type="evidence" value="ECO:0007669"/>
    <property type="project" value="TreeGrafter"/>
</dbReference>
<feature type="compositionally biased region" description="Low complexity" evidence="7">
    <location>
        <begin position="8"/>
        <end position="17"/>
    </location>
</feature>
<feature type="compositionally biased region" description="Polar residues" evidence="7">
    <location>
        <begin position="52"/>
        <end position="94"/>
    </location>
</feature>
<feature type="compositionally biased region" description="Basic residues" evidence="7">
    <location>
        <begin position="1163"/>
        <end position="1172"/>
    </location>
</feature>
<feature type="region of interest" description="Disordered" evidence="7">
    <location>
        <begin position="1"/>
        <end position="122"/>
    </location>
</feature>
<dbReference type="PROSITE" id="PS50176">
    <property type="entry name" value="ARM_REPEAT"/>
    <property type="match status" value="2"/>
</dbReference>
<evidence type="ECO:0000313" key="9">
    <source>
        <dbReference type="Proteomes" id="UP000887574"/>
    </source>
</evidence>
<dbReference type="PRINTS" id="PR00014">
    <property type="entry name" value="FNTYPEIII"/>
</dbReference>
<organism evidence="9 10">
    <name type="scientific">Ditylenchus dipsaci</name>
    <dbReference type="NCBI Taxonomy" id="166011"/>
    <lineage>
        <taxon>Eukaryota</taxon>
        <taxon>Metazoa</taxon>
        <taxon>Ecdysozoa</taxon>
        <taxon>Nematoda</taxon>
        <taxon>Chromadorea</taxon>
        <taxon>Rhabditida</taxon>
        <taxon>Tylenchina</taxon>
        <taxon>Tylenchomorpha</taxon>
        <taxon>Sphaerularioidea</taxon>
        <taxon>Anguinidae</taxon>
        <taxon>Anguininae</taxon>
        <taxon>Ditylenchus</taxon>
    </lineage>
</organism>
<evidence type="ECO:0000259" key="8">
    <source>
        <dbReference type="PROSITE" id="PS50853"/>
    </source>
</evidence>
<keyword evidence="5" id="KW-0965">Cell junction</keyword>
<comment type="similarity">
    <text evidence="2">Belongs to the beta-catenin family.</text>
</comment>
<comment type="subcellular location">
    <subcellularLocation>
        <location evidence="1">Cell junction</location>
    </subcellularLocation>
</comment>
<dbReference type="SUPFAM" id="SSF48371">
    <property type="entry name" value="ARM repeat"/>
    <property type="match status" value="1"/>
</dbReference>
<feature type="domain" description="Fibronectin type-III" evidence="8">
    <location>
        <begin position="521"/>
        <end position="622"/>
    </location>
</feature>
<feature type="domain" description="Fibronectin type-III" evidence="8">
    <location>
        <begin position="358"/>
        <end position="457"/>
    </location>
</feature>
<sequence>MLADQHHQQQTSLSSQQEPVVTIPVWPYGPGGGGGQSGQPMEPIPEEEDFASPTSSYSLRTDAQQSLSPGSVTANTTTISSLHRAQKSSPSPRDSSATTTTITTTKTSTGKPNSPITENSLASHQDTDLLPVRTVESKHRVKEIYTTEEVDTLVSTLPKKSVPEEWNQFSSQEVVVDPSMAHTYITELSGNGHPASARGSKYSYTYESHIDDEPLPTTASMQYISNGGHSSTSFSPDPQHSTTNGYTQAFHIYSKVTRVTKITTTRSVKQIPVNPDDIFFDADGNPIVNGYDAHQLAELEGEDGLGIDLSRTYISEHEEFSSPPSSSSAPPPPAQLSMGLQHRDYDMLATYSEVVPSAPGVPQVIDISPTNVSLAWLRPDRDGTGGEILGYRVQFRRDSDIEPWEPAHDDLLGETECKREKTESYEYLAFQHRRRRSFFDYHYGIATEDVIVEHDDWCKRKKISTITNLEPQDSYHFRVVAANSAGFGPPSESTNGGFAGADYSIPYTGRTNGDYLNVPAPPTRPIVVDIDGDRAIVEWRHIDVSSPSPDGLLRLIIGFIWSTRLLYSSWMPSNDRPVPGFRHQVQNLRPNGEYEFRVLAKDEEGRLSAPSLSSGIVRIRPAVPSRSQNIYNPALQPPGQPQAIDSDSNWIQLQWSPGAGDPQDEVDHHLSLPSIGYLLERREIGDPDWVILSPPHQDEPFLVDNQFIVENLHPDACYEFRVSTIALKDGSQSAPSDPSDVIRLRPPINYNTAGLNLKKCNSLLAACSKCASRFGLRSGIQGCDAGCNYVVQTNEQLVRSCKTTVGYLIHGHQYQFRILAKNSAGFSPPSDASPLITIGQPLVSSLKDTKYVEAERHATVALLQDEMVRESPPLPDRDDSLPSTIYRQPAGSHLQWRDPTLKEVIDYLKSPDQAVVQDASGYLQHLTYNNDAMKEETRNYGGIPNLIQLLKVPEQNPEILRNACGCLKNLAFGKDNDVNKKLINQSGGVKSLAIVIQRTQSAHVKEEATGALWNISSCDDLKEPILNQVTEPIINGVVIPFSGLFSNQIQEPSSSKNSNVFRNGTGILRNISAISANARKMLRAAPHLIDALLHFLGVAIEKNQLDNRCVENCICLLRISAIECKKWLSQNMILIEAAVAIVSLLTLLEVSAAKSAPSGSPKNKSKLFKRSKKDPVAQPISDPIPNGKSLGAARLWHPETVKIYLRVLQESADSEILEASAAAIQNLAACQFDGSVLVRSTVRTEKGLPILVELLRLKDDKVVCAVVTALRNLALDERNLELIGKYAMKELVSKLPKPDQIERNPQVSDATIGAVLGFCGKQFAIAWT</sequence>
<evidence type="ECO:0000256" key="1">
    <source>
        <dbReference type="ARBA" id="ARBA00004282"/>
    </source>
</evidence>
<dbReference type="CDD" id="cd00063">
    <property type="entry name" value="FN3"/>
    <property type="match status" value="4"/>
</dbReference>
<evidence type="ECO:0000256" key="2">
    <source>
        <dbReference type="ARBA" id="ARBA00005462"/>
    </source>
</evidence>
<feature type="domain" description="Fibronectin type-III" evidence="8">
    <location>
        <begin position="637"/>
        <end position="747"/>
    </location>
</feature>
<feature type="region of interest" description="Disordered" evidence="7">
    <location>
        <begin position="1155"/>
        <end position="1181"/>
    </location>
</feature>
<accession>A0A915E7U3</accession>
<dbReference type="SUPFAM" id="SSF49265">
    <property type="entry name" value="Fibronectin type III"/>
    <property type="match status" value="3"/>
</dbReference>
<proteinExistence type="inferred from homology"/>
<dbReference type="GO" id="GO:0098609">
    <property type="term" value="P:cell-cell adhesion"/>
    <property type="evidence" value="ECO:0007669"/>
    <property type="project" value="InterPro"/>
</dbReference>
<reference evidence="10" key="1">
    <citation type="submission" date="2022-11" db="UniProtKB">
        <authorList>
            <consortium name="WormBaseParasite"/>
        </authorList>
    </citation>
    <scope>IDENTIFICATION</scope>
</reference>
<dbReference type="SMART" id="SM00060">
    <property type="entry name" value="FN3"/>
    <property type="match status" value="4"/>
</dbReference>
<dbReference type="InterPro" id="IPR013783">
    <property type="entry name" value="Ig-like_fold"/>
</dbReference>
<protein>
    <submittedName>
        <fullName evidence="10">Fibronectin type-III domain-containing protein</fullName>
    </submittedName>
</protein>
<feature type="repeat" description="ARM" evidence="6">
    <location>
        <begin position="1246"/>
        <end position="1283"/>
    </location>
</feature>
<dbReference type="Pfam" id="PF00514">
    <property type="entry name" value="Arm"/>
    <property type="match status" value="2"/>
</dbReference>
<dbReference type="Pfam" id="PF00041">
    <property type="entry name" value="fn3"/>
    <property type="match status" value="2"/>
</dbReference>
<dbReference type="GO" id="GO:0005634">
    <property type="term" value="C:nucleus"/>
    <property type="evidence" value="ECO:0007669"/>
    <property type="project" value="TreeGrafter"/>
</dbReference>
<dbReference type="GO" id="GO:0005912">
    <property type="term" value="C:adherens junction"/>
    <property type="evidence" value="ECO:0007669"/>
    <property type="project" value="TreeGrafter"/>
</dbReference>
<dbReference type="PANTHER" id="PTHR10372">
    <property type="entry name" value="PLAKOPHILLIN-RELATED"/>
    <property type="match status" value="1"/>
</dbReference>
<evidence type="ECO:0000313" key="10">
    <source>
        <dbReference type="WBParaSite" id="jg3757"/>
    </source>
</evidence>
<dbReference type="InterPro" id="IPR036116">
    <property type="entry name" value="FN3_sf"/>
</dbReference>
<dbReference type="InterPro" id="IPR011989">
    <property type="entry name" value="ARM-like"/>
</dbReference>